<comment type="subcellular location">
    <subcellularLocation>
        <location evidence="1">Membrane</location>
        <topology evidence="1">Multi-pass membrane protein</topology>
    </subcellularLocation>
</comment>
<feature type="transmembrane region" description="Helical" evidence="5">
    <location>
        <begin position="174"/>
        <end position="195"/>
    </location>
</feature>
<dbReference type="Proteomes" id="UP000677244">
    <property type="component" value="Unassembled WGS sequence"/>
</dbReference>
<evidence type="ECO:0000256" key="5">
    <source>
        <dbReference type="SAM" id="Phobius"/>
    </source>
</evidence>
<accession>A0ABS3YY28</accession>
<dbReference type="RefSeq" id="WP_209140889.1">
    <property type="nucleotide sequence ID" value="NZ_JAGHKO010000005.1"/>
</dbReference>
<evidence type="ECO:0000256" key="2">
    <source>
        <dbReference type="ARBA" id="ARBA00022692"/>
    </source>
</evidence>
<keyword evidence="3 5" id="KW-1133">Transmembrane helix</keyword>
<feature type="transmembrane region" description="Helical" evidence="5">
    <location>
        <begin position="144"/>
        <end position="162"/>
    </location>
</feature>
<evidence type="ECO:0000256" key="1">
    <source>
        <dbReference type="ARBA" id="ARBA00004141"/>
    </source>
</evidence>
<evidence type="ECO:0000256" key="4">
    <source>
        <dbReference type="ARBA" id="ARBA00023136"/>
    </source>
</evidence>
<dbReference type="PANTHER" id="PTHR37955:SF1">
    <property type="entry name" value="DEP DOMAIN-CONTAINING PROTEIN"/>
    <property type="match status" value="1"/>
</dbReference>
<keyword evidence="4 5" id="KW-0472">Membrane</keyword>
<dbReference type="EMBL" id="JAGHKO010000005">
    <property type="protein sequence ID" value="MBO9202836.1"/>
    <property type="molecule type" value="Genomic_DNA"/>
</dbReference>
<dbReference type="Gene3D" id="1.50.10.150">
    <property type="entry name" value="Voltage-dependent anion channel"/>
    <property type="match status" value="1"/>
</dbReference>
<feature type="transmembrane region" description="Helical" evidence="5">
    <location>
        <begin position="207"/>
        <end position="225"/>
    </location>
</feature>
<keyword evidence="7" id="KW-1185">Reference proteome</keyword>
<evidence type="ECO:0000256" key="3">
    <source>
        <dbReference type="ARBA" id="ARBA00022989"/>
    </source>
</evidence>
<feature type="transmembrane region" description="Helical" evidence="5">
    <location>
        <begin position="47"/>
        <end position="68"/>
    </location>
</feature>
<proteinExistence type="predicted"/>
<dbReference type="InterPro" id="IPR038665">
    <property type="entry name" value="Voltage-dep_anion_channel_sf"/>
</dbReference>
<dbReference type="InterPro" id="IPR052951">
    <property type="entry name" value="Tellurite_res_ion_channel"/>
</dbReference>
<feature type="transmembrane region" description="Helical" evidence="5">
    <location>
        <begin position="16"/>
        <end position="35"/>
    </location>
</feature>
<dbReference type="InterPro" id="IPR004695">
    <property type="entry name" value="SLAC1/Mae1/Ssu1/TehA"/>
</dbReference>
<feature type="transmembrane region" description="Helical" evidence="5">
    <location>
        <begin position="297"/>
        <end position="320"/>
    </location>
</feature>
<organism evidence="6 7">
    <name type="scientific">Niastella soli</name>
    <dbReference type="NCBI Taxonomy" id="2821487"/>
    <lineage>
        <taxon>Bacteria</taxon>
        <taxon>Pseudomonadati</taxon>
        <taxon>Bacteroidota</taxon>
        <taxon>Chitinophagia</taxon>
        <taxon>Chitinophagales</taxon>
        <taxon>Chitinophagaceae</taxon>
        <taxon>Niastella</taxon>
    </lineage>
</organism>
<dbReference type="Pfam" id="PF03595">
    <property type="entry name" value="SLAC1"/>
    <property type="match status" value="1"/>
</dbReference>
<feature type="transmembrane region" description="Helical" evidence="5">
    <location>
        <begin position="267"/>
        <end position="285"/>
    </location>
</feature>
<evidence type="ECO:0000313" key="7">
    <source>
        <dbReference type="Proteomes" id="UP000677244"/>
    </source>
</evidence>
<gene>
    <name evidence="6" type="ORF">J7I42_21280</name>
</gene>
<evidence type="ECO:0000313" key="6">
    <source>
        <dbReference type="EMBL" id="MBO9202836.1"/>
    </source>
</evidence>
<protein>
    <submittedName>
        <fullName evidence="6">SLAC1 anion channel family protein</fullName>
    </submittedName>
</protein>
<keyword evidence="2 5" id="KW-0812">Transmembrane</keyword>
<feature type="transmembrane region" description="Helical" evidence="5">
    <location>
        <begin position="88"/>
        <end position="106"/>
    </location>
</feature>
<comment type="caution">
    <text evidence="6">The sequence shown here is derived from an EMBL/GenBank/DDBJ whole genome shotgun (WGS) entry which is preliminary data.</text>
</comment>
<sequence length="338" mass="37592">MKNKNKGAYKASFLEFMPVSLFGGVMGLSALCFAWRLACRAWHINRLIAEVIGCAAIIAFVMLVIAYAVKWVLYPASVKSEFNDPVSISFFSTIIISILLMPGILLPYAPVIAAALWLSGVLLMFLFAWFVLRKWMRKPQSPESAMPVWVLPVTGTLNVPIVGSSLHFTGAHELCLMFFGFGIIFIIILMAIIFSRLFFQAPMATNAQPSLIILVAPFALAFNGYKGITGVQDMMASTFFYFFIFLLIILGSKIFLLPKSCPFQVSWWSVSFPLAAVSVACLSYAQMQPDIVHRMAAALLLFVTTFVILYLLVQTVYIIWSGRYPKPVEFKSVHSVAA</sequence>
<feature type="transmembrane region" description="Helical" evidence="5">
    <location>
        <begin position="237"/>
        <end position="255"/>
    </location>
</feature>
<dbReference type="CDD" id="cd09323">
    <property type="entry name" value="TDT_SLAC1_like"/>
    <property type="match status" value="1"/>
</dbReference>
<feature type="transmembrane region" description="Helical" evidence="5">
    <location>
        <begin position="113"/>
        <end position="132"/>
    </location>
</feature>
<dbReference type="PANTHER" id="PTHR37955">
    <property type="entry name" value="TELLURITE RESISTANCE PROTEIN TEHA"/>
    <property type="match status" value="1"/>
</dbReference>
<name>A0ABS3YY28_9BACT</name>
<reference evidence="6 7" key="1">
    <citation type="submission" date="2021-03" db="EMBL/GenBank/DDBJ databases">
        <title>Assistant Professor.</title>
        <authorList>
            <person name="Huq M.A."/>
        </authorList>
    </citation>
    <scope>NUCLEOTIDE SEQUENCE [LARGE SCALE GENOMIC DNA]</scope>
    <source>
        <strain evidence="6 7">MAH-29</strain>
    </source>
</reference>